<gene>
    <name evidence="3" type="ORF">UFOPK2761_01098</name>
</gene>
<dbReference type="Pfam" id="PF13432">
    <property type="entry name" value="TPR_16"/>
    <property type="match status" value="2"/>
</dbReference>
<proteinExistence type="predicted"/>
<evidence type="ECO:0000256" key="2">
    <source>
        <dbReference type="ARBA" id="ARBA00022803"/>
    </source>
</evidence>
<dbReference type="InterPro" id="IPR019734">
    <property type="entry name" value="TPR_rpt"/>
</dbReference>
<dbReference type="Gene3D" id="1.25.40.10">
    <property type="entry name" value="Tetratricopeptide repeat domain"/>
    <property type="match status" value="2"/>
</dbReference>
<keyword evidence="2" id="KW-0802">TPR repeat</keyword>
<dbReference type="PROSITE" id="PS50293">
    <property type="entry name" value="TPR_REGION"/>
    <property type="match status" value="1"/>
</dbReference>
<dbReference type="AlphaFoldDB" id="A0A6J6SUY5"/>
<dbReference type="PANTHER" id="PTHR22904:SF533">
    <property type="entry name" value="HSP70-HSP90 ORGANIZING PROTEIN 3"/>
    <property type="match status" value="1"/>
</dbReference>
<dbReference type="SMART" id="SM00028">
    <property type="entry name" value="TPR"/>
    <property type="match status" value="3"/>
</dbReference>
<evidence type="ECO:0000313" key="3">
    <source>
        <dbReference type="EMBL" id="CAB4738712.1"/>
    </source>
</evidence>
<dbReference type="InterPro" id="IPR011990">
    <property type="entry name" value="TPR-like_helical_dom_sf"/>
</dbReference>
<name>A0A6J6SUY5_9ZZZZ</name>
<dbReference type="PROSITE" id="PS50005">
    <property type="entry name" value="TPR"/>
    <property type="match status" value="3"/>
</dbReference>
<evidence type="ECO:0000256" key="1">
    <source>
        <dbReference type="ARBA" id="ARBA00022737"/>
    </source>
</evidence>
<protein>
    <submittedName>
        <fullName evidence="3">Unannotated protein</fullName>
    </submittedName>
</protein>
<dbReference type="SUPFAM" id="SSF48452">
    <property type="entry name" value="TPR-like"/>
    <property type="match status" value="1"/>
</dbReference>
<accession>A0A6J6SUY5</accession>
<sequence>MGCSEDVTTREADVDRLVELASAQLSSGDFSSATEVLLAAHELDPDNVPVLYNLGLAAQGLQEDDTGLDWYEQALALDPEHIPSLYNSAILLERVDLGDAIARYRRVIDLDPQAANAHMRLGFALQHLGEDDEAAEFLEEGLRLDPSMSQVEAPSYE</sequence>
<reference evidence="3" key="1">
    <citation type="submission" date="2020-05" db="EMBL/GenBank/DDBJ databases">
        <authorList>
            <person name="Chiriac C."/>
            <person name="Salcher M."/>
            <person name="Ghai R."/>
            <person name="Kavagutti S V."/>
        </authorList>
    </citation>
    <scope>NUCLEOTIDE SEQUENCE</scope>
</reference>
<dbReference type="PANTHER" id="PTHR22904">
    <property type="entry name" value="TPR REPEAT CONTAINING PROTEIN"/>
    <property type="match status" value="1"/>
</dbReference>
<keyword evidence="1" id="KW-0677">Repeat</keyword>
<dbReference type="GO" id="GO:0051879">
    <property type="term" value="F:Hsp90 protein binding"/>
    <property type="evidence" value="ECO:0007669"/>
    <property type="project" value="TreeGrafter"/>
</dbReference>
<organism evidence="3">
    <name type="scientific">freshwater metagenome</name>
    <dbReference type="NCBI Taxonomy" id="449393"/>
    <lineage>
        <taxon>unclassified sequences</taxon>
        <taxon>metagenomes</taxon>
        <taxon>ecological metagenomes</taxon>
    </lineage>
</organism>
<dbReference type="EMBL" id="CAEZYQ010000007">
    <property type="protein sequence ID" value="CAB4738712.1"/>
    <property type="molecule type" value="Genomic_DNA"/>
</dbReference>